<evidence type="ECO:0000313" key="2">
    <source>
        <dbReference type="Proteomes" id="UP001196413"/>
    </source>
</evidence>
<evidence type="ECO:0000313" key="1">
    <source>
        <dbReference type="EMBL" id="KAJ1346406.1"/>
    </source>
</evidence>
<dbReference type="AlphaFoldDB" id="A0AAD5QGS3"/>
<dbReference type="EMBL" id="JAHQIW010000166">
    <property type="protein sequence ID" value="KAJ1346406.1"/>
    <property type="molecule type" value="Genomic_DNA"/>
</dbReference>
<sequence>MECGEADRRLASNLLLPQPTTTTSHKLTHQTVYVVANHFGEDTPDNKGIYPIELHSDRICFTLAKFHRCFTQLIRHRPT</sequence>
<protein>
    <submittedName>
        <fullName evidence="1">Uncharacterized protein</fullName>
    </submittedName>
</protein>
<organism evidence="1 2">
    <name type="scientific">Parelaphostrongylus tenuis</name>
    <name type="common">Meningeal worm</name>
    <dbReference type="NCBI Taxonomy" id="148309"/>
    <lineage>
        <taxon>Eukaryota</taxon>
        <taxon>Metazoa</taxon>
        <taxon>Ecdysozoa</taxon>
        <taxon>Nematoda</taxon>
        <taxon>Chromadorea</taxon>
        <taxon>Rhabditida</taxon>
        <taxon>Rhabditina</taxon>
        <taxon>Rhabditomorpha</taxon>
        <taxon>Strongyloidea</taxon>
        <taxon>Metastrongylidae</taxon>
        <taxon>Parelaphostrongylus</taxon>
    </lineage>
</organism>
<dbReference type="Proteomes" id="UP001196413">
    <property type="component" value="Unassembled WGS sequence"/>
</dbReference>
<reference evidence="1" key="1">
    <citation type="submission" date="2021-06" db="EMBL/GenBank/DDBJ databases">
        <title>Parelaphostrongylus tenuis whole genome reference sequence.</title>
        <authorList>
            <person name="Garwood T.J."/>
            <person name="Larsen P.A."/>
            <person name="Fountain-Jones N.M."/>
            <person name="Garbe J.R."/>
            <person name="Macchietto M.G."/>
            <person name="Kania S.A."/>
            <person name="Gerhold R.W."/>
            <person name="Richards J.E."/>
            <person name="Wolf T.M."/>
        </authorList>
    </citation>
    <scope>NUCLEOTIDE SEQUENCE</scope>
    <source>
        <strain evidence="1">MNPRO001-30</strain>
        <tissue evidence="1">Meninges</tissue>
    </source>
</reference>
<comment type="caution">
    <text evidence="1">The sequence shown here is derived from an EMBL/GenBank/DDBJ whole genome shotgun (WGS) entry which is preliminary data.</text>
</comment>
<accession>A0AAD5QGS3</accession>
<name>A0AAD5QGS3_PARTN</name>
<gene>
    <name evidence="1" type="ORF">KIN20_001184</name>
</gene>
<proteinExistence type="predicted"/>
<keyword evidence="2" id="KW-1185">Reference proteome</keyword>